<dbReference type="InterPro" id="IPR018391">
    <property type="entry name" value="PQQ_b-propeller_rpt"/>
</dbReference>
<dbReference type="Proteomes" id="UP000233742">
    <property type="component" value="Chromosome"/>
</dbReference>
<keyword evidence="3" id="KW-1185">Reference proteome</keyword>
<dbReference type="PROSITE" id="PS51257">
    <property type="entry name" value="PROKAR_LIPOPROTEIN"/>
    <property type="match status" value="1"/>
</dbReference>
<dbReference type="InterPro" id="IPR002372">
    <property type="entry name" value="PQQ_rpt_dom"/>
</dbReference>
<dbReference type="InterPro" id="IPR011047">
    <property type="entry name" value="Quinoprotein_ADH-like_sf"/>
</dbReference>
<dbReference type="EMBL" id="CP025408">
    <property type="protein sequence ID" value="AUH33727.1"/>
    <property type="molecule type" value="Genomic_DNA"/>
</dbReference>
<dbReference type="AlphaFoldDB" id="A0A2K9EK13"/>
<evidence type="ECO:0000313" key="2">
    <source>
        <dbReference type="EMBL" id="AUH33727.1"/>
    </source>
</evidence>
<dbReference type="Gene3D" id="2.130.10.10">
    <property type="entry name" value="YVTN repeat-like/Quinoprotein amine dehydrogenase"/>
    <property type="match status" value="1"/>
</dbReference>
<dbReference type="SMART" id="SM00564">
    <property type="entry name" value="PQQ"/>
    <property type="match status" value="7"/>
</dbReference>
<proteinExistence type="predicted"/>
<protein>
    <submittedName>
        <fullName evidence="2">Quinoprotein</fullName>
    </submittedName>
</protein>
<evidence type="ECO:0000313" key="3">
    <source>
        <dbReference type="Proteomes" id="UP000233742"/>
    </source>
</evidence>
<feature type="domain" description="Pyrrolo-quinoline quinone repeat" evidence="1">
    <location>
        <begin position="128"/>
        <end position="364"/>
    </location>
</feature>
<organism evidence="2 3">
    <name type="scientific">Paracoccus tegillarcae</name>
    <dbReference type="NCBI Taxonomy" id="1529068"/>
    <lineage>
        <taxon>Bacteria</taxon>
        <taxon>Pseudomonadati</taxon>
        <taxon>Pseudomonadota</taxon>
        <taxon>Alphaproteobacteria</taxon>
        <taxon>Rhodobacterales</taxon>
        <taxon>Paracoccaceae</taxon>
        <taxon>Paracoccus</taxon>
    </lineage>
</organism>
<gene>
    <name evidence="2" type="ORF">CUV01_10295</name>
</gene>
<dbReference type="InterPro" id="IPR015943">
    <property type="entry name" value="WD40/YVTN_repeat-like_dom_sf"/>
</dbReference>
<dbReference type="Pfam" id="PF13360">
    <property type="entry name" value="PQQ_2"/>
    <property type="match status" value="1"/>
</dbReference>
<dbReference type="KEGG" id="paro:CUV01_10295"/>
<name>A0A2K9EK13_9RHOB</name>
<dbReference type="RefSeq" id="WP_101460394.1">
    <property type="nucleotide sequence ID" value="NZ_CP025408.1"/>
</dbReference>
<dbReference type="SUPFAM" id="SSF50998">
    <property type="entry name" value="Quinoprotein alcohol dehydrogenase-like"/>
    <property type="match status" value="1"/>
</dbReference>
<accession>A0A2K9EK13</accession>
<dbReference type="PANTHER" id="PTHR34512">
    <property type="entry name" value="CELL SURFACE PROTEIN"/>
    <property type="match status" value="1"/>
</dbReference>
<evidence type="ECO:0000259" key="1">
    <source>
        <dbReference type="Pfam" id="PF13360"/>
    </source>
</evidence>
<dbReference type="OrthoDB" id="5290752at2"/>
<reference evidence="2 3" key="1">
    <citation type="submission" date="2017-12" db="EMBL/GenBank/DDBJ databases">
        <authorList>
            <person name="Hurst M.R.H."/>
        </authorList>
    </citation>
    <scope>NUCLEOTIDE SEQUENCE [LARGE SCALE GENOMIC DNA]</scope>
    <source>
        <strain evidence="2 3">BM15</strain>
    </source>
</reference>
<dbReference type="PANTHER" id="PTHR34512:SF30">
    <property type="entry name" value="OUTER MEMBRANE PROTEIN ASSEMBLY FACTOR BAMB"/>
    <property type="match status" value="1"/>
</dbReference>
<sequence>MTTTTRKPKVGVLTLSLAATLLLSACIEREYILPGQRLDPMAVNSPDGPAVVTPARVAATAIALPPMRGNADWTHRAGNAEQMPGHVALGAGTSRIWSADIGQGDDRRHRITADPIVAAGMVFTLDSRARVTATSVAGGRVWSTDVKPTTETGDSASGGGVSYEAGRVFITTGYGELVALDARTGGLLWRQRVNASIGGGPAVQNGVVYVAARNSTGYAVRAEDGRVLWETSGNTSSSSVMGVASPAVSGNTVVFPFPSGQLLAADTQSGLSNWTAQVAGIRVGRAIANVRDVTGDPVIAGGTVYAGTSSGRISAIDTATGIENWSAREGANSPVVPVGGSVFAVNDASSLVRIDAATGGEIWKVDLPYYTDSRVKRQETVHAHYGPILAGGRLVVASSDGLLRMFNPSTGALVGQAQIPGGAAAAPVVAGQTLYVVSRSGQLHAFR</sequence>